<comment type="similarity">
    <text evidence="1">Belongs to the UPF0337 (CsbD) family.</text>
</comment>
<gene>
    <name evidence="3" type="ORF">SAC06_08870</name>
</gene>
<dbReference type="RefSeq" id="WP_350257949.1">
    <property type="nucleotide sequence ID" value="NZ_CP138335.1"/>
</dbReference>
<dbReference type="InterPro" id="IPR036629">
    <property type="entry name" value="YjbJ_sf"/>
</dbReference>
<dbReference type="AlphaFoldDB" id="A0AAU7V6S5"/>
<dbReference type="KEGG" id="sapp:SAC06_08870"/>
<dbReference type="Gene3D" id="1.10.1470.10">
    <property type="entry name" value="YjbJ"/>
    <property type="match status" value="1"/>
</dbReference>
<sequence>MTIKDKFEAEAEELKGKATEAIGRVTKDDEKIGKGEAEQLVAKGKKVAEQVKDVFKK</sequence>
<accession>A0AAU7V6S5</accession>
<reference evidence="3" key="1">
    <citation type="submission" date="2023-11" db="EMBL/GenBank/DDBJ databases">
        <title>Scrofimicrobium hongkongense sp. nov., isolated from a patient with peritonitis.</title>
        <authorList>
            <person name="Lao H.Y."/>
            <person name="Wong A.Y.P."/>
            <person name="Ng T.L."/>
            <person name="Wong R.Y.L."/>
            <person name="Yau M.C.Y."/>
            <person name="Lam J.Y.W."/>
            <person name="Siu G.K.H."/>
        </authorList>
    </citation>
    <scope>NUCLEOTIDE SEQUENCE</scope>
    <source>
        <strain evidence="3">R131</strain>
    </source>
</reference>
<protein>
    <submittedName>
        <fullName evidence="3">CsbD family protein</fullName>
    </submittedName>
</protein>
<proteinExistence type="inferred from homology"/>
<dbReference type="SUPFAM" id="SSF69047">
    <property type="entry name" value="Hypothetical protein YjbJ"/>
    <property type="match status" value="1"/>
</dbReference>
<evidence type="ECO:0000256" key="1">
    <source>
        <dbReference type="ARBA" id="ARBA00009129"/>
    </source>
</evidence>
<name>A0AAU7V6S5_9ACTO</name>
<dbReference type="Pfam" id="PF05532">
    <property type="entry name" value="CsbD"/>
    <property type="match status" value="1"/>
</dbReference>
<evidence type="ECO:0000259" key="2">
    <source>
        <dbReference type="Pfam" id="PF05532"/>
    </source>
</evidence>
<evidence type="ECO:0000313" key="3">
    <source>
        <dbReference type="EMBL" id="XBW07747.1"/>
    </source>
</evidence>
<feature type="domain" description="CsbD-like" evidence="2">
    <location>
        <begin position="5"/>
        <end position="57"/>
    </location>
</feature>
<dbReference type="InterPro" id="IPR008462">
    <property type="entry name" value="CsbD"/>
</dbReference>
<organism evidence="3">
    <name type="scientific">Scrofimicrobium appendicitidis</name>
    <dbReference type="NCBI Taxonomy" id="3079930"/>
    <lineage>
        <taxon>Bacteria</taxon>
        <taxon>Bacillati</taxon>
        <taxon>Actinomycetota</taxon>
        <taxon>Actinomycetes</taxon>
        <taxon>Actinomycetales</taxon>
        <taxon>Actinomycetaceae</taxon>
        <taxon>Scrofimicrobium</taxon>
    </lineage>
</organism>
<dbReference type="EMBL" id="CP138335">
    <property type="protein sequence ID" value="XBW07747.1"/>
    <property type="molecule type" value="Genomic_DNA"/>
</dbReference>